<dbReference type="Proteomes" id="UP000249300">
    <property type="component" value="Chromosome 1"/>
</dbReference>
<accession>A0A0A2FGM8</accession>
<evidence type="ECO:0000313" key="1">
    <source>
        <dbReference type="EMBL" id="KGN96131.1"/>
    </source>
</evidence>
<dbReference type="Pfam" id="PF00543">
    <property type="entry name" value="P-II"/>
    <property type="match status" value="1"/>
</dbReference>
<dbReference type="InterPro" id="IPR015867">
    <property type="entry name" value="N-reg_PII/ATP_PRibTrfase_C"/>
</dbReference>
<dbReference type="NCBIfam" id="NF045581">
    <property type="entry name" value="PG0541_fam"/>
    <property type="match status" value="1"/>
</dbReference>
<sequence length="97" mass="11055">MKSVLITYNQAYRDIVVRTLERLNLKGYTHWPAVRGRGSRDGDPHLGTHAWPTLNEALMTVCEDHKVEPLLSALKELDEATPQQGLRAFVWTIEQSI</sequence>
<dbReference type="GO" id="GO:0006808">
    <property type="term" value="P:regulation of nitrogen utilization"/>
    <property type="evidence" value="ECO:0007669"/>
    <property type="project" value="InterPro"/>
</dbReference>
<dbReference type="InterPro" id="IPR002187">
    <property type="entry name" value="N-reg_PII"/>
</dbReference>
<dbReference type="STRING" id="393921.HQ45_05370"/>
<dbReference type="EMBL" id="JQJC01000008">
    <property type="protein sequence ID" value="KGN96131.1"/>
    <property type="molecule type" value="Genomic_DNA"/>
</dbReference>
<reference evidence="1 3" key="1">
    <citation type="submission" date="2014-08" db="EMBL/GenBank/DDBJ databases">
        <title>Porphyromonas crevioricanis strain:COT-253_OH1447 Genome sequencing.</title>
        <authorList>
            <person name="Wallis C."/>
            <person name="Deusch O."/>
            <person name="O'Flynn C."/>
            <person name="Davis I."/>
            <person name="Jospin G."/>
            <person name="Darling A.E."/>
            <person name="Coil D.A."/>
            <person name="Alexiev A."/>
            <person name="Horsfall A."/>
            <person name="Kirkwood N."/>
            <person name="Harris S."/>
            <person name="Eisen J.A."/>
        </authorList>
    </citation>
    <scope>NUCLEOTIDE SEQUENCE [LARGE SCALE GENOMIC DNA]</scope>
    <source>
        <strain evidence="3">COT-253 OH1447</strain>
        <strain evidence="1">COT-253_OH1447</strain>
    </source>
</reference>
<dbReference type="OrthoDB" id="5517163at2"/>
<dbReference type="KEGG" id="pcre:NCTC12858_00450"/>
<name>A0A0A2FGM8_9PORP</name>
<dbReference type="AlphaFoldDB" id="A0A0A2FGM8"/>
<organism evidence="1 3">
    <name type="scientific">Porphyromonas crevioricanis</name>
    <dbReference type="NCBI Taxonomy" id="393921"/>
    <lineage>
        <taxon>Bacteria</taxon>
        <taxon>Pseudomonadati</taxon>
        <taxon>Bacteroidota</taxon>
        <taxon>Bacteroidia</taxon>
        <taxon>Bacteroidales</taxon>
        <taxon>Porphyromonadaceae</taxon>
        <taxon>Porphyromonas</taxon>
    </lineage>
</organism>
<dbReference type="InterPro" id="IPR011322">
    <property type="entry name" value="N-reg_PII-like_a/b"/>
</dbReference>
<dbReference type="RefSeq" id="WP_036888110.1">
    <property type="nucleotide sequence ID" value="NZ_FUXH01000019.1"/>
</dbReference>
<dbReference type="EMBL" id="LS483447">
    <property type="protein sequence ID" value="SQH72624.1"/>
    <property type="molecule type" value="Genomic_DNA"/>
</dbReference>
<evidence type="ECO:0000313" key="2">
    <source>
        <dbReference type="EMBL" id="SQH72624.1"/>
    </source>
</evidence>
<dbReference type="eggNOG" id="COG0347">
    <property type="taxonomic scope" value="Bacteria"/>
</dbReference>
<dbReference type="Proteomes" id="UP000030136">
    <property type="component" value="Unassembled WGS sequence"/>
</dbReference>
<protein>
    <submittedName>
        <fullName evidence="1">Uncharacterized protein</fullName>
    </submittedName>
</protein>
<proteinExistence type="predicted"/>
<evidence type="ECO:0000313" key="3">
    <source>
        <dbReference type="Proteomes" id="UP000030136"/>
    </source>
</evidence>
<reference evidence="2 4" key="2">
    <citation type="submission" date="2018-06" db="EMBL/GenBank/DDBJ databases">
        <authorList>
            <consortium name="Pathogen Informatics"/>
            <person name="Doyle S."/>
        </authorList>
    </citation>
    <scope>NUCLEOTIDE SEQUENCE [LARGE SCALE GENOMIC DNA]</scope>
    <source>
        <strain evidence="2 4">NCTC12858</strain>
    </source>
</reference>
<gene>
    <name evidence="1" type="ORF">HQ38_02135</name>
    <name evidence="2" type="ORF">NCTC12858_00450</name>
</gene>
<dbReference type="Gene3D" id="3.30.70.120">
    <property type="match status" value="1"/>
</dbReference>
<keyword evidence="4" id="KW-1185">Reference proteome</keyword>
<dbReference type="SUPFAM" id="SSF54913">
    <property type="entry name" value="GlnB-like"/>
    <property type="match status" value="1"/>
</dbReference>
<dbReference type="GO" id="GO:0030234">
    <property type="term" value="F:enzyme regulator activity"/>
    <property type="evidence" value="ECO:0007669"/>
    <property type="project" value="InterPro"/>
</dbReference>
<evidence type="ECO:0000313" key="4">
    <source>
        <dbReference type="Proteomes" id="UP000249300"/>
    </source>
</evidence>